<accession>A0A8X6QFS3</accession>
<organism evidence="1 2">
    <name type="scientific">Nephila pilipes</name>
    <name type="common">Giant wood spider</name>
    <name type="synonym">Nephila maculata</name>
    <dbReference type="NCBI Taxonomy" id="299642"/>
    <lineage>
        <taxon>Eukaryota</taxon>
        <taxon>Metazoa</taxon>
        <taxon>Ecdysozoa</taxon>
        <taxon>Arthropoda</taxon>
        <taxon>Chelicerata</taxon>
        <taxon>Arachnida</taxon>
        <taxon>Araneae</taxon>
        <taxon>Araneomorphae</taxon>
        <taxon>Entelegynae</taxon>
        <taxon>Araneoidea</taxon>
        <taxon>Nephilidae</taxon>
        <taxon>Nephila</taxon>
    </lineage>
</organism>
<evidence type="ECO:0000313" key="2">
    <source>
        <dbReference type="Proteomes" id="UP000887013"/>
    </source>
</evidence>
<evidence type="ECO:0000313" key="1">
    <source>
        <dbReference type="EMBL" id="GFU16525.1"/>
    </source>
</evidence>
<dbReference type="Proteomes" id="UP000887013">
    <property type="component" value="Unassembled WGS sequence"/>
</dbReference>
<sequence>MRISIDRDGSISIPPYFKWSAIPTTWPGGKRPLCLSLYCRHVLAPNGLVGGGVGGLKSRQQFLKTHRLLGFIYHSIYTLRGFRA</sequence>
<name>A0A8X6QFS3_NEPPI</name>
<comment type="caution">
    <text evidence="1">The sequence shown here is derived from an EMBL/GenBank/DDBJ whole genome shotgun (WGS) entry which is preliminary data.</text>
</comment>
<dbReference type="EMBL" id="BMAW01030462">
    <property type="protein sequence ID" value="GFU16525.1"/>
    <property type="molecule type" value="Genomic_DNA"/>
</dbReference>
<reference evidence="1" key="1">
    <citation type="submission" date="2020-08" db="EMBL/GenBank/DDBJ databases">
        <title>Multicomponent nature underlies the extraordinary mechanical properties of spider dragline silk.</title>
        <authorList>
            <person name="Kono N."/>
            <person name="Nakamura H."/>
            <person name="Mori M."/>
            <person name="Yoshida Y."/>
            <person name="Ohtoshi R."/>
            <person name="Malay A.D."/>
            <person name="Moran D.A.P."/>
            <person name="Tomita M."/>
            <person name="Numata K."/>
            <person name="Arakawa K."/>
        </authorList>
    </citation>
    <scope>NUCLEOTIDE SEQUENCE</scope>
</reference>
<proteinExistence type="predicted"/>
<gene>
    <name evidence="1" type="ORF">NPIL_657481</name>
</gene>
<keyword evidence="2" id="KW-1185">Reference proteome</keyword>
<dbReference type="AlphaFoldDB" id="A0A8X6QFS3"/>
<protein>
    <submittedName>
        <fullName evidence="1">Uncharacterized protein</fullName>
    </submittedName>
</protein>